<dbReference type="UniPathway" id="UPA00011"/>
<proteinExistence type="predicted"/>
<evidence type="ECO:0000256" key="4">
    <source>
        <dbReference type="ARBA" id="ARBA00031122"/>
    </source>
</evidence>
<dbReference type="OrthoDB" id="5177616at2"/>
<gene>
    <name evidence="6" type="ORF">RM50_08695</name>
</gene>
<dbReference type="RefSeq" id="WP_043451859.1">
    <property type="nucleotide sequence ID" value="NZ_JWTB01000016.1"/>
</dbReference>
<evidence type="ECO:0000256" key="3">
    <source>
        <dbReference type="ARBA" id="ARBA00020586"/>
    </source>
</evidence>
<evidence type="ECO:0000256" key="2">
    <source>
        <dbReference type="ARBA" id="ARBA00005102"/>
    </source>
</evidence>
<dbReference type="Proteomes" id="UP000031196">
    <property type="component" value="Unassembled WGS sequence"/>
</dbReference>
<accession>A0A0B4DEQ4</accession>
<dbReference type="PANTHER" id="PTHR31438">
    <property type="entry name" value="LYSINE N-ACYLTRANSFERASE C17G9.06C-RELATED"/>
    <property type="match status" value="1"/>
</dbReference>
<dbReference type="InterPro" id="IPR019432">
    <property type="entry name" value="Acyltransferase_MbtK/IucB-like"/>
</dbReference>
<comment type="pathway">
    <text evidence="2">Siderophore biosynthesis; mycobactin biosynthesis.</text>
</comment>
<keyword evidence="6" id="KW-0808">Transferase</keyword>
<dbReference type="SUPFAM" id="SSF55729">
    <property type="entry name" value="Acyl-CoA N-acyltransferases (Nat)"/>
    <property type="match status" value="1"/>
</dbReference>
<reference evidence="6 7" key="1">
    <citation type="submission" date="2014-12" db="EMBL/GenBank/DDBJ databases">
        <title>Genome sequencing of Arthrobacter phenanthrenivorans SWC37.</title>
        <authorList>
            <person name="Tan P.W."/>
            <person name="Chan K.-G."/>
        </authorList>
    </citation>
    <scope>NUCLEOTIDE SEQUENCE [LARGE SCALE GENOMIC DNA]</scope>
    <source>
        <strain evidence="6 7">SWC37</strain>
    </source>
</reference>
<name>A0A0B4DEQ4_PSEPS</name>
<dbReference type="InterPro" id="IPR016181">
    <property type="entry name" value="Acyl_CoA_acyltransferase"/>
</dbReference>
<dbReference type="PANTHER" id="PTHR31438:SF1">
    <property type="entry name" value="LYSINE N-ACYLTRANSFERASE C17G9.06C-RELATED"/>
    <property type="match status" value="1"/>
</dbReference>
<dbReference type="GO" id="GO:0016410">
    <property type="term" value="F:N-acyltransferase activity"/>
    <property type="evidence" value="ECO:0007669"/>
    <property type="project" value="TreeGrafter"/>
</dbReference>
<dbReference type="AlphaFoldDB" id="A0A0B4DEQ4"/>
<comment type="function">
    <text evidence="1">Acyltransferase required for the direct transfer of medium- to long-chain fatty acyl moieties from a carrier protein (MbtL) on to the epsilon-amino group of lysine residue in the mycobactin core.</text>
</comment>
<dbReference type="Gene3D" id="3.40.630.30">
    <property type="match status" value="1"/>
</dbReference>
<organism evidence="6 7">
    <name type="scientific">Pseudarthrobacter phenanthrenivorans</name>
    <name type="common">Arthrobacter phenanthrenivorans</name>
    <dbReference type="NCBI Taxonomy" id="361575"/>
    <lineage>
        <taxon>Bacteria</taxon>
        <taxon>Bacillati</taxon>
        <taxon>Actinomycetota</taxon>
        <taxon>Actinomycetes</taxon>
        <taxon>Micrococcales</taxon>
        <taxon>Micrococcaceae</taxon>
        <taxon>Pseudarthrobacter</taxon>
    </lineage>
</organism>
<evidence type="ECO:0000259" key="5">
    <source>
        <dbReference type="SMART" id="SM01006"/>
    </source>
</evidence>
<dbReference type="Pfam" id="PF13523">
    <property type="entry name" value="Acetyltransf_8"/>
    <property type="match status" value="1"/>
</dbReference>
<feature type="domain" description="Acyltransferase MbtK/IucB-like conserved" evidence="5">
    <location>
        <begin position="6"/>
        <end position="53"/>
    </location>
</feature>
<evidence type="ECO:0000313" key="6">
    <source>
        <dbReference type="EMBL" id="KIC67202.1"/>
    </source>
</evidence>
<evidence type="ECO:0000313" key="7">
    <source>
        <dbReference type="Proteomes" id="UP000031196"/>
    </source>
</evidence>
<dbReference type="GO" id="GO:0019290">
    <property type="term" value="P:siderophore biosynthetic process"/>
    <property type="evidence" value="ECO:0007669"/>
    <property type="project" value="InterPro"/>
</dbReference>
<protein>
    <recommendedName>
        <fullName evidence="3">Lysine N-acyltransferase MbtK</fullName>
    </recommendedName>
    <alternativeName>
        <fullName evidence="4">Mycobactin synthase protein K</fullName>
    </alternativeName>
</protein>
<dbReference type="EMBL" id="JWTB01000016">
    <property type="protein sequence ID" value="KIC67202.1"/>
    <property type="molecule type" value="Genomic_DNA"/>
</dbReference>
<sequence length="194" mass="20745">MRFTFRCLDAQADALLLHGWVTRPYASFWGMLSASVADVAEEYAGIQSSGHHHALLGLDGGVPAFLVEEYLPALSPLAATYAVQPGDVGMHLLVAPPSSGPEHGYTTAVMDAVLARLFSRPEVERVVVEPDVRNTRIHALNERLGFQPAGTVALPDKEALLSFCTRSGYLAARSLLPPAHPRPATPISIPEGAL</sequence>
<comment type="caution">
    <text evidence="6">The sequence shown here is derived from an EMBL/GenBank/DDBJ whole genome shotgun (WGS) entry which is preliminary data.</text>
</comment>
<evidence type="ECO:0000256" key="1">
    <source>
        <dbReference type="ARBA" id="ARBA00003818"/>
    </source>
</evidence>
<dbReference type="SMART" id="SM01006">
    <property type="entry name" value="AlcB"/>
    <property type="match status" value="1"/>
</dbReference>